<reference evidence="2 3" key="1">
    <citation type="submission" date="2020-08" db="EMBL/GenBank/DDBJ databases">
        <title>Genomic Encyclopedia of Type Strains, Phase IV (KMG-IV): sequencing the most valuable type-strain genomes for metagenomic binning, comparative biology and taxonomic classification.</title>
        <authorList>
            <person name="Goeker M."/>
        </authorList>
    </citation>
    <scope>NUCLEOTIDE SEQUENCE [LARGE SCALE GENOMIC DNA]</scope>
    <source>
        <strain evidence="2 3">DSM 45615</strain>
    </source>
</reference>
<organism evidence="2 3">
    <name type="scientific">Thermocatellispora tengchongensis</name>
    <dbReference type="NCBI Taxonomy" id="1073253"/>
    <lineage>
        <taxon>Bacteria</taxon>
        <taxon>Bacillati</taxon>
        <taxon>Actinomycetota</taxon>
        <taxon>Actinomycetes</taxon>
        <taxon>Streptosporangiales</taxon>
        <taxon>Streptosporangiaceae</taxon>
        <taxon>Thermocatellispora</taxon>
    </lineage>
</organism>
<comment type="caution">
    <text evidence="2">The sequence shown here is derived from an EMBL/GenBank/DDBJ whole genome shotgun (WGS) entry which is preliminary data.</text>
</comment>
<dbReference type="EMBL" id="JACHGN010000001">
    <property type="protein sequence ID" value="MBB5130514.1"/>
    <property type="molecule type" value="Genomic_DNA"/>
</dbReference>
<dbReference type="AlphaFoldDB" id="A0A840NPQ7"/>
<name>A0A840NPQ7_9ACTN</name>
<keyword evidence="3" id="KW-1185">Reference proteome</keyword>
<evidence type="ECO:0000313" key="2">
    <source>
        <dbReference type="EMBL" id="MBB5130514.1"/>
    </source>
</evidence>
<sequence length="459" mass="49592">MTTTNHRALDQVAPRLPAPGRVGQATAVEQSRAVAEVHAAIVVAQQCPRNVQSARAAMLDTCSFQGMADRAFYRYSRGKNTITGPSVHLARELARCWGNVQYGVSELRRDDDARQSEMQAWAWDVQTNTRSVLTFVVPHARDTSDGVKALTDMRDIYENNANAGARRLREAIFAILPAWFIEEAKERCNSVLTKGGDVPLAEQVAKAIDEFAGLGVTADQIERKLGRGRSEWTPYDLAQLRVIHRSLRRGEITIGEEFPPVRVTPEEIKGETAPPAPVANAPTPTSEPSAVAADAGSTTSGARASQAKLRELNILFTETGIAAKTGKGSTAANDQARFAWIAEHVGVQVESTKDLTAEQADRALTLLRDAKVQAARARAETTKRIAALFDGLDTPLTAEQRLRDLTTLLGRTITGPADITDAEHAEIEALLTDCKGQTSVWNTAIAAAKAAQPQGEGTR</sequence>
<feature type="region of interest" description="Disordered" evidence="1">
    <location>
        <begin position="267"/>
        <end position="304"/>
    </location>
</feature>
<gene>
    <name evidence="2" type="ORF">HNP84_000202</name>
</gene>
<dbReference type="Proteomes" id="UP000578449">
    <property type="component" value="Unassembled WGS sequence"/>
</dbReference>
<accession>A0A840NPQ7</accession>
<proteinExistence type="predicted"/>
<protein>
    <submittedName>
        <fullName evidence="2">Uncharacterized protein</fullName>
    </submittedName>
</protein>
<evidence type="ECO:0000313" key="3">
    <source>
        <dbReference type="Proteomes" id="UP000578449"/>
    </source>
</evidence>
<dbReference type="RefSeq" id="WP_185047392.1">
    <property type="nucleotide sequence ID" value="NZ_BAABIX010000006.1"/>
</dbReference>
<evidence type="ECO:0000256" key="1">
    <source>
        <dbReference type="SAM" id="MobiDB-lite"/>
    </source>
</evidence>